<protein>
    <submittedName>
        <fullName evidence="6">Uncharacterized protein</fullName>
    </submittedName>
</protein>
<evidence type="ECO:0000256" key="2">
    <source>
        <dbReference type="ARBA" id="ARBA00010991"/>
    </source>
</evidence>
<dbReference type="GO" id="GO:0000077">
    <property type="term" value="P:DNA damage checkpoint signaling"/>
    <property type="evidence" value="ECO:0007669"/>
    <property type="project" value="InterPro"/>
</dbReference>
<dbReference type="PANTHER" id="PTHR10870">
    <property type="entry name" value="CELL CYCLE CHECKPOINT PROTEIN RAD1"/>
    <property type="match status" value="1"/>
</dbReference>
<dbReference type="EMBL" id="LSYV01000002">
    <property type="protein sequence ID" value="KXZ56418.1"/>
    <property type="molecule type" value="Genomic_DNA"/>
</dbReference>
<dbReference type="PANTHER" id="PTHR10870:SF0">
    <property type="entry name" value="CELL CYCLE CHECKPOINT PROTEIN RAD1"/>
    <property type="match status" value="1"/>
</dbReference>
<dbReference type="STRING" id="33097.A0A150H3L4"/>
<dbReference type="InterPro" id="IPR003021">
    <property type="entry name" value="Rad1_Rec1_Rad17"/>
</dbReference>
<comment type="similarity">
    <text evidence="2">Belongs to the rad1 family.</text>
</comment>
<dbReference type="AlphaFoldDB" id="A0A150H3L4"/>
<keyword evidence="5" id="KW-0539">Nucleus</keyword>
<organism evidence="6 7">
    <name type="scientific">Gonium pectorale</name>
    <name type="common">Green alga</name>
    <dbReference type="NCBI Taxonomy" id="33097"/>
    <lineage>
        <taxon>Eukaryota</taxon>
        <taxon>Viridiplantae</taxon>
        <taxon>Chlorophyta</taxon>
        <taxon>core chlorophytes</taxon>
        <taxon>Chlorophyceae</taxon>
        <taxon>CS clade</taxon>
        <taxon>Chlamydomonadales</taxon>
        <taxon>Volvocaceae</taxon>
        <taxon>Gonium</taxon>
    </lineage>
</organism>
<evidence type="ECO:0000256" key="5">
    <source>
        <dbReference type="ARBA" id="ARBA00023242"/>
    </source>
</evidence>
<evidence type="ECO:0000313" key="7">
    <source>
        <dbReference type="Proteomes" id="UP000075714"/>
    </source>
</evidence>
<name>A0A150H3L4_GONPE</name>
<evidence type="ECO:0000256" key="1">
    <source>
        <dbReference type="ARBA" id="ARBA00004123"/>
    </source>
</evidence>
<keyword evidence="4" id="KW-0234">DNA repair</keyword>
<sequence length="193" mass="20634">MGPGQRAAGLAVRGGSGVGSSICTWARITAMEAEAVVDLGEYWSEPASSFLCPGLLLKEAVDDLEWPSGPVELLLQQDPPRLVLSAAGHGSLEYDDGLLSYDQVRYTYKYRHCKAAFCNLPHPKECASISTKVSIDSQGLLKVTHMLGLEPQQGGRGPAAEHPSALLESQRLYDNAKIAVVQFLVQPAEEGAA</sequence>
<dbReference type="OrthoDB" id="337581at2759"/>
<evidence type="ECO:0000256" key="4">
    <source>
        <dbReference type="ARBA" id="ARBA00023204"/>
    </source>
</evidence>
<comment type="caution">
    <text evidence="6">The sequence shown here is derived from an EMBL/GenBank/DDBJ whole genome shotgun (WGS) entry which is preliminary data.</text>
</comment>
<evidence type="ECO:0000313" key="6">
    <source>
        <dbReference type="EMBL" id="KXZ56418.1"/>
    </source>
</evidence>
<dbReference type="Proteomes" id="UP000075714">
    <property type="component" value="Unassembled WGS sequence"/>
</dbReference>
<keyword evidence="7" id="KW-1185">Reference proteome</keyword>
<keyword evidence="3" id="KW-0227">DNA damage</keyword>
<evidence type="ECO:0000256" key="3">
    <source>
        <dbReference type="ARBA" id="ARBA00022763"/>
    </source>
</evidence>
<comment type="subcellular location">
    <subcellularLocation>
        <location evidence="1">Nucleus</location>
    </subcellularLocation>
</comment>
<gene>
    <name evidence="6" type="ORF">GPECTOR_1g372</name>
</gene>
<dbReference type="GO" id="GO:0030896">
    <property type="term" value="C:checkpoint clamp complex"/>
    <property type="evidence" value="ECO:0007669"/>
    <property type="project" value="TreeGrafter"/>
</dbReference>
<dbReference type="GO" id="GO:0006281">
    <property type="term" value="P:DNA repair"/>
    <property type="evidence" value="ECO:0007669"/>
    <property type="project" value="UniProtKB-KW"/>
</dbReference>
<proteinExistence type="inferred from homology"/>
<reference evidence="7" key="1">
    <citation type="journal article" date="2016" name="Nat. Commun.">
        <title>The Gonium pectorale genome demonstrates co-option of cell cycle regulation during the evolution of multicellularity.</title>
        <authorList>
            <person name="Hanschen E.R."/>
            <person name="Marriage T.N."/>
            <person name="Ferris P.J."/>
            <person name="Hamaji T."/>
            <person name="Toyoda A."/>
            <person name="Fujiyama A."/>
            <person name="Neme R."/>
            <person name="Noguchi H."/>
            <person name="Minakuchi Y."/>
            <person name="Suzuki M."/>
            <person name="Kawai-Toyooka H."/>
            <person name="Smith D.R."/>
            <person name="Sparks H."/>
            <person name="Anderson J."/>
            <person name="Bakaric R."/>
            <person name="Luria V."/>
            <person name="Karger A."/>
            <person name="Kirschner M.W."/>
            <person name="Durand P.M."/>
            <person name="Michod R.E."/>
            <person name="Nozaki H."/>
            <person name="Olson B.J."/>
        </authorList>
    </citation>
    <scope>NUCLEOTIDE SEQUENCE [LARGE SCALE GENOMIC DNA]</scope>
    <source>
        <strain evidence="7">NIES-2863</strain>
    </source>
</reference>
<accession>A0A150H3L4</accession>
<dbReference type="Gene3D" id="3.70.10.10">
    <property type="match status" value="1"/>
</dbReference>